<protein>
    <submittedName>
        <fullName evidence="2">Antitoxin Xre/MbcA/ParS toxin-binding domain-containing protein</fullName>
    </submittedName>
</protein>
<evidence type="ECO:0000259" key="1">
    <source>
        <dbReference type="Pfam" id="PF09722"/>
    </source>
</evidence>
<dbReference type="RefSeq" id="WP_382198641.1">
    <property type="nucleotide sequence ID" value="NZ_JBHTBZ010000008.1"/>
</dbReference>
<feature type="domain" description="Antitoxin Xre/MbcA/ParS-like toxin-binding" evidence="1">
    <location>
        <begin position="2"/>
        <end position="51"/>
    </location>
</feature>
<name>A0ABW2S7I3_9BURK</name>
<keyword evidence="3" id="KW-1185">Reference proteome</keyword>
<gene>
    <name evidence="2" type="ORF">ACFQU0_03025</name>
</gene>
<proteinExistence type="predicted"/>
<evidence type="ECO:0000313" key="3">
    <source>
        <dbReference type="Proteomes" id="UP001596457"/>
    </source>
</evidence>
<accession>A0ABW2S7I3</accession>
<dbReference type="Pfam" id="PF09722">
    <property type="entry name" value="Xre_MbcA_ParS_C"/>
    <property type="match status" value="1"/>
</dbReference>
<organism evidence="2 3">
    <name type="scientific">Hydrogenophaga defluvii</name>
    <dbReference type="NCBI Taxonomy" id="249410"/>
    <lineage>
        <taxon>Bacteria</taxon>
        <taxon>Pseudomonadati</taxon>
        <taxon>Pseudomonadota</taxon>
        <taxon>Betaproteobacteria</taxon>
        <taxon>Burkholderiales</taxon>
        <taxon>Comamonadaceae</taxon>
        <taxon>Hydrogenophaga</taxon>
    </lineage>
</organism>
<evidence type="ECO:0000313" key="2">
    <source>
        <dbReference type="EMBL" id="MFC7459398.1"/>
    </source>
</evidence>
<sequence>MAEDIFEKPEAASAWLSCGHPMLEGKAPLDWAKSAYGTERVKEILIALKHGGAV</sequence>
<dbReference type="EMBL" id="JBHTBZ010000008">
    <property type="protein sequence ID" value="MFC7459398.1"/>
    <property type="molecule type" value="Genomic_DNA"/>
</dbReference>
<reference evidence="3" key="1">
    <citation type="journal article" date="2019" name="Int. J. Syst. Evol. Microbiol.">
        <title>The Global Catalogue of Microorganisms (GCM) 10K type strain sequencing project: providing services to taxonomists for standard genome sequencing and annotation.</title>
        <authorList>
            <consortium name="The Broad Institute Genomics Platform"/>
            <consortium name="The Broad Institute Genome Sequencing Center for Infectious Disease"/>
            <person name="Wu L."/>
            <person name="Ma J."/>
        </authorList>
    </citation>
    <scope>NUCLEOTIDE SEQUENCE [LARGE SCALE GENOMIC DNA]</scope>
    <source>
        <strain evidence="3">CCUG 53903</strain>
    </source>
</reference>
<dbReference type="Proteomes" id="UP001596457">
    <property type="component" value="Unassembled WGS sequence"/>
</dbReference>
<dbReference type="InterPro" id="IPR024467">
    <property type="entry name" value="Xre/MbcA/ParS-like_toxin-bd"/>
</dbReference>
<comment type="caution">
    <text evidence="2">The sequence shown here is derived from an EMBL/GenBank/DDBJ whole genome shotgun (WGS) entry which is preliminary data.</text>
</comment>